<proteinExistence type="predicted"/>
<organism evidence="2 3">
    <name type="scientific">Puccinia graminis f. sp. tritici</name>
    <dbReference type="NCBI Taxonomy" id="56615"/>
    <lineage>
        <taxon>Eukaryota</taxon>
        <taxon>Fungi</taxon>
        <taxon>Dikarya</taxon>
        <taxon>Basidiomycota</taxon>
        <taxon>Pucciniomycotina</taxon>
        <taxon>Pucciniomycetes</taxon>
        <taxon>Pucciniales</taxon>
        <taxon>Pucciniaceae</taxon>
        <taxon>Puccinia</taxon>
    </lineage>
</organism>
<evidence type="ECO:0000313" key="1">
    <source>
        <dbReference type="EMBL" id="KAA1086143.1"/>
    </source>
</evidence>
<dbReference type="Proteomes" id="UP000324748">
    <property type="component" value="Unassembled WGS sequence"/>
</dbReference>
<dbReference type="EMBL" id="VDEP01000413">
    <property type="protein sequence ID" value="KAA1086143.1"/>
    <property type="molecule type" value="Genomic_DNA"/>
</dbReference>
<keyword evidence="3" id="KW-1185">Reference proteome</keyword>
<dbReference type="EMBL" id="VSWC01000001">
    <property type="protein sequence ID" value="KAA1119028.1"/>
    <property type="molecule type" value="Genomic_DNA"/>
</dbReference>
<evidence type="ECO:0000313" key="3">
    <source>
        <dbReference type="Proteomes" id="UP000324748"/>
    </source>
</evidence>
<dbReference type="Proteomes" id="UP000325313">
    <property type="component" value="Unassembled WGS sequence"/>
</dbReference>
<name>A0A5B0R0F1_PUCGR</name>
<dbReference type="AlphaFoldDB" id="A0A5B0R0F1"/>
<evidence type="ECO:0000313" key="2">
    <source>
        <dbReference type="EMBL" id="KAA1119028.1"/>
    </source>
</evidence>
<reference evidence="3 4" key="1">
    <citation type="submission" date="2019-05" db="EMBL/GenBank/DDBJ databases">
        <title>Emergence of the Ug99 lineage of the wheat stem rust pathogen through somatic hybridization.</title>
        <authorList>
            <person name="Li F."/>
            <person name="Upadhyaya N.M."/>
            <person name="Sperschneider J."/>
            <person name="Matny O."/>
            <person name="Nguyen-Phuc H."/>
            <person name="Mago R."/>
            <person name="Raley C."/>
            <person name="Miller M.E."/>
            <person name="Silverstein K.A.T."/>
            <person name="Henningsen E."/>
            <person name="Hirsch C.D."/>
            <person name="Visser B."/>
            <person name="Pretorius Z.A."/>
            <person name="Steffenson B.J."/>
            <person name="Schwessinger B."/>
            <person name="Dodds P.N."/>
            <person name="Figueroa M."/>
        </authorList>
    </citation>
    <scope>NUCLEOTIDE SEQUENCE [LARGE SCALE GENOMIC DNA]</scope>
    <source>
        <strain evidence="2">21-0</strain>
        <strain evidence="1 4">Ug99</strain>
    </source>
</reference>
<evidence type="ECO:0000313" key="4">
    <source>
        <dbReference type="Proteomes" id="UP000325313"/>
    </source>
</evidence>
<sequence>MFMKSGQMIRNQISGGELCAITYEACRPYWCNWTAKLSSDHELAPNPKTNIFFRRNCT</sequence>
<comment type="caution">
    <text evidence="2">The sequence shown here is derived from an EMBL/GenBank/DDBJ whole genome shotgun (WGS) entry which is preliminary data.</text>
</comment>
<accession>A0A5B0R0F1</accession>
<protein>
    <submittedName>
        <fullName evidence="2">Uncharacterized protein</fullName>
    </submittedName>
</protein>
<gene>
    <name evidence="2" type="ORF">PGT21_012988</name>
    <name evidence="1" type="ORF">PGTUg99_010425</name>
</gene>